<feature type="transmembrane region" description="Helical" evidence="1">
    <location>
        <begin position="6"/>
        <end position="29"/>
    </location>
</feature>
<sequence length="359" mass="39631">MKPQDMQLAFLTTPSTVVWYRIAPLLYFLYVVPSFVMGHRIIVNCVFLLSTGFTFLALLSGVTRSLCSYAGLKPTSFCEAMLSSREFIAQLSGLSSELGQCAAQFQAYSTLAPPLLTNLSNIYVETQNVAFLVHSSNISSRLVIGPFLTENERDILDLSRSLLQLRHLVEGGSNQIRDLEGYVIRSSTMVVKWLGPDTAFCKIASLVIALPSCSRNPSASVVLSDVVSAFNRFSRTVASHSDATLAILSRFDSRLLHLGNLVNKEAGTRRQTYEVTLSSIWSTFGGNRAQLASISLDLDILQRAHSYVLAVTRFNFETFQAVEHVRLHAQDGEGPISSAEEVHNTIEALRGSRVMRLEL</sequence>
<dbReference type="EMBL" id="KL198005">
    <property type="protein sequence ID" value="KDQ32320.1"/>
    <property type="molecule type" value="Genomic_DNA"/>
</dbReference>
<proteinExistence type="predicted"/>
<evidence type="ECO:0000313" key="3">
    <source>
        <dbReference type="Proteomes" id="UP000027073"/>
    </source>
</evidence>
<keyword evidence="1" id="KW-0472">Membrane</keyword>
<reference evidence="3" key="1">
    <citation type="journal article" date="2014" name="Proc. Natl. Acad. Sci. U.S.A.">
        <title>Extensive sampling of basidiomycete genomes demonstrates inadequacy of the white-rot/brown-rot paradigm for wood decay fungi.</title>
        <authorList>
            <person name="Riley R."/>
            <person name="Salamov A.A."/>
            <person name="Brown D.W."/>
            <person name="Nagy L.G."/>
            <person name="Floudas D."/>
            <person name="Held B.W."/>
            <person name="Levasseur A."/>
            <person name="Lombard V."/>
            <person name="Morin E."/>
            <person name="Otillar R."/>
            <person name="Lindquist E.A."/>
            <person name="Sun H."/>
            <person name="LaButti K.M."/>
            <person name="Schmutz J."/>
            <person name="Jabbour D."/>
            <person name="Luo H."/>
            <person name="Baker S.E."/>
            <person name="Pisabarro A.G."/>
            <person name="Walton J.D."/>
            <person name="Blanchette R.A."/>
            <person name="Henrissat B."/>
            <person name="Martin F."/>
            <person name="Cullen D."/>
            <person name="Hibbett D.S."/>
            <person name="Grigoriev I.V."/>
        </authorList>
    </citation>
    <scope>NUCLEOTIDE SEQUENCE [LARGE SCALE GENOMIC DNA]</scope>
    <source>
        <strain evidence="3">PC15</strain>
    </source>
</reference>
<accession>A0A067NZD9</accession>
<evidence type="ECO:0000313" key="2">
    <source>
        <dbReference type="EMBL" id="KDQ32320.1"/>
    </source>
</evidence>
<evidence type="ECO:0000256" key="1">
    <source>
        <dbReference type="SAM" id="Phobius"/>
    </source>
</evidence>
<keyword evidence="1" id="KW-0812">Transmembrane</keyword>
<protein>
    <submittedName>
        <fullName evidence="2">Uncharacterized protein</fullName>
    </submittedName>
</protein>
<dbReference type="VEuPathDB" id="FungiDB:PLEOSDRAFT_154461"/>
<organism evidence="2 3">
    <name type="scientific">Pleurotus ostreatus (strain PC15)</name>
    <name type="common">Oyster mushroom</name>
    <dbReference type="NCBI Taxonomy" id="1137138"/>
    <lineage>
        <taxon>Eukaryota</taxon>
        <taxon>Fungi</taxon>
        <taxon>Dikarya</taxon>
        <taxon>Basidiomycota</taxon>
        <taxon>Agaricomycotina</taxon>
        <taxon>Agaricomycetes</taxon>
        <taxon>Agaricomycetidae</taxon>
        <taxon>Agaricales</taxon>
        <taxon>Pleurotineae</taxon>
        <taxon>Pleurotaceae</taxon>
        <taxon>Pleurotus</taxon>
    </lineage>
</organism>
<dbReference type="HOGENOM" id="CLU_771871_0_0_1"/>
<feature type="transmembrane region" description="Helical" evidence="1">
    <location>
        <begin position="41"/>
        <end position="62"/>
    </location>
</feature>
<name>A0A067NZD9_PLEO1</name>
<keyword evidence="1" id="KW-1133">Transmembrane helix</keyword>
<gene>
    <name evidence="2" type="ORF">PLEOSDRAFT_154461</name>
</gene>
<dbReference type="AlphaFoldDB" id="A0A067NZD9"/>
<dbReference type="OrthoDB" id="3076133at2759"/>
<dbReference type="InParanoid" id="A0A067NZD9"/>
<dbReference type="Proteomes" id="UP000027073">
    <property type="component" value="Unassembled WGS sequence"/>
</dbReference>